<dbReference type="EMBL" id="KV454409">
    <property type="protein sequence ID" value="ODQ65844.1"/>
    <property type="molecule type" value="Genomic_DNA"/>
</dbReference>
<dbReference type="Gene3D" id="2.60.40.10">
    <property type="entry name" value="Immunoglobulins"/>
    <property type="match status" value="1"/>
</dbReference>
<dbReference type="OrthoDB" id="5976022at2759"/>
<dbReference type="CDD" id="cd02859">
    <property type="entry name" value="E_set_AMPKbeta_like_N"/>
    <property type="match status" value="1"/>
</dbReference>
<reference evidence="4 5" key="1">
    <citation type="journal article" date="2016" name="Proc. Natl. Acad. Sci. U.S.A.">
        <title>Comparative genomics of biotechnologically important yeasts.</title>
        <authorList>
            <person name="Riley R."/>
            <person name="Haridas S."/>
            <person name="Wolfe K.H."/>
            <person name="Lopes M.R."/>
            <person name="Hittinger C.T."/>
            <person name="Goeker M."/>
            <person name="Salamov A.A."/>
            <person name="Wisecaver J.H."/>
            <person name="Long T.M."/>
            <person name="Calvey C.H."/>
            <person name="Aerts A.L."/>
            <person name="Barry K.W."/>
            <person name="Choi C."/>
            <person name="Clum A."/>
            <person name="Coughlan A.Y."/>
            <person name="Deshpande S."/>
            <person name="Douglass A.P."/>
            <person name="Hanson S.J."/>
            <person name="Klenk H.-P."/>
            <person name="LaButti K.M."/>
            <person name="Lapidus A."/>
            <person name="Lindquist E.A."/>
            <person name="Lipzen A.M."/>
            <person name="Meier-Kolthoff J.P."/>
            <person name="Ohm R.A."/>
            <person name="Otillar R.P."/>
            <person name="Pangilinan J.L."/>
            <person name="Peng Y."/>
            <person name="Rokas A."/>
            <person name="Rosa C.A."/>
            <person name="Scheuner C."/>
            <person name="Sibirny A.A."/>
            <person name="Slot J.C."/>
            <person name="Stielow J.B."/>
            <person name="Sun H."/>
            <person name="Kurtzman C.P."/>
            <person name="Blackwell M."/>
            <person name="Grigoriev I.V."/>
            <person name="Jeffries T.W."/>
        </authorList>
    </citation>
    <scope>NUCLEOTIDE SEQUENCE [LARGE SCALE GENOMIC DNA]</scope>
    <source>
        <strain evidence="4 5">DSM 6958</strain>
    </source>
</reference>
<dbReference type="InterPro" id="IPR050827">
    <property type="entry name" value="CRP1_MDG1_kinase"/>
</dbReference>
<protein>
    <recommendedName>
        <fullName evidence="3">AMP-activated protein kinase glycogen-binding domain-containing protein</fullName>
    </recommendedName>
</protein>
<evidence type="ECO:0000259" key="3">
    <source>
        <dbReference type="Pfam" id="PF16561"/>
    </source>
</evidence>
<evidence type="ECO:0000313" key="5">
    <source>
        <dbReference type="Proteomes" id="UP000095009"/>
    </source>
</evidence>
<dbReference type="GO" id="GO:0005737">
    <property type="term" value="C:cytoplasm"/>
    <property type="evidence" value="ECO:0007669"/>
    <property type="project" value="TreeGrafter"/>
</dbReference>
<accession>A0A1E3PKW9</accession>
<name>A0A1E3PKW9_9ASCO</name>
<feature type="compositionally biased region" description="Basic residues" evidence="2">
    <location>
        <begin position="96"/>
        <end position="114"/>
    </location>
</feature>
<feature type="region of interest" description="Disordered" evidence="2">
    <location>
        <begin position="96"/>
        <end position="156"/>
    </location>
</feature>
<comment type="similarity">
    <text evidence="1">Belongs to the CRP1/MDG1 family.</text>
</comment>
<evidence type="ECO:0000256" key="1">
    <source>
        <dbReference type="ARBA" id="ARBA00038216"/>
    </source>
</evidence>
<feature type="region of interest" description="Disordered" evidence="2">
    <location>
        <begin position="307"/>
        <end position="336"/>
    </location>
</feature>
<proteinExistence type="inferred from homology"/>
<feature type="compositionally biased region" description="Low complexity" evidence="2">
    <location>
        <begin position="315"/>
        <end position="328"/>
    </location>
</feature>
<evidence type="ECO:0000256" key="2">
    <source>
        <dbReference type="SAM" id="MobiDB-lite"/>
    </source>
</evidence>
<gene>
    <name evidence="4" type="ORF">NADFUDRAFT_82797</name>
</gene>
<feature type="region of interest" description="Disordered" evidence="2">
    <location>
        <begin position="360"/>
        <end position="397"/>
    </location>
</feature>
<keyword evidence="5" id="KW-1185">Reference proteome</keyword>
<dbReference type="SUPFAM" id="SSF81296">
    <property type="entry name" value="E set domains"/>
    <property type="match status" value="1"/>
</dbReference>
<dbReference type="GO" id="GO:0019901">
    <property type="term" value="F:protein kinase binding"/>
    <property type="evidence" value="ECO:0007669"/>
    <property type="project" value="TreeGrafter"/>
</dbReference>
<dbReference type="GO" id="GO:0005634">
    <property type="term" value="C:nucleus"/>
    <property type="evidence" value="ECO:0007669"/>
    <property type="project" value="TreeGrafter"/>
</dbReference>
<feature type="compositionally biased region" description="Low complexity" evidence="2">
    <location>
        <begin position="375"/>
        <end position="389"/>
    </location>
</feature>
<dbReference type="Pfam" id="PF16561">
    <property type="entry name" value="AMPK1_CBM"/>
    <property type="match status" value="1"/>
</dbReference>
<dbReference type="PANTHER" id="PTHR10343">
    <property type="entry name" value="5'-AMP-ACTIVATED PROTEIN KINASE , BETA SUBUNIT"/>
    <property type="match status" value="1"/>
</dbReference>
<dbReference type="AlphaFoldDB" id="A0A1E3PKW9"/>
<feature type="domain" description="AMP-activated protein kinase glycogen-binding" evidence="3">
    <location>
        <begin position="7"/>
        <end position="87"/>
    </location>
</feature>
<dbReference type="GO" id="GO:0007165">
    <property type="term" value="P:signal transduction"/>
    <property type="evidence" value="ECO:0007669"/>
    <property type="project" value="TreeGrafter"/>
</dbReference>
<sequence>MSAPMCPYTFVWPYEATEVFVTGSFDNWSKSAQLTKESGSWKAVVDLPADKKVLYKFVVDSEWKIDADAATESDETGNLNNLITVEALAESAAAAKKRAKNKKKKANQKNKKKSAIGSASNEDTDDFSRESTPGLTDDQEEQEEQKEIPTIVGEPLGDLAPAVEEPVTFEEPTPAVEKSVAVAAAEPSIVAVEEPVAIVVEEPVAVAVKEPVAVAVEEPVIVTVEEPVAVPVAESAVVTVDEPVIVAVEESASAEEPVNDLVADIQEPVLVEQSDIQGPADEEATLPEVSKFEESVNEALQLNQPEVTALETSPAKATTGGAVAETATSEMEPVTSDDQYLADAKEAVLIASRTTFEEVDQPNEAVQKAGKETESTAAANTATASVPATKESKPKKKGFISKLKAIFK</sequence>
<dbReference type="Proteomes" id="UP000095009">
    <property type="component" value="Unassembled WGS sequence"/>
</dbReference>
<dbReference type="InterPro" id="IPR013783">
    <property type="entry name" value="Ig-like_fold"/>
</dbReference>
<dbReference type="InterPro" id="IPR032640">
    <property type="entry name" value="AMPK1_CBM"/>
</dbReference>
<evidence type="ECO:0000313" key="4">
    <source>
        <dbReference type="EMBL" id="ODQ65844.1"/>
    </source>
</evidence>
<dbReference type="STRING" id="857566.A0A1E3PKW9"/>
<dbReference type="InterPro" id="IPR014756">
    <property type="entry name" value="Ig_E-set"/>
</dbReference>
<organism evidence="4 5">
    <name type="scientific">Nadsonia fulvescens var. elongata DSM 6958</name>
    <dbReference type="NCBI Taxonomy" id="857566"/>
    <lineage>
        <taxon>Eukaryota</taxon>
        <taxon>Fungi</taxon>
        <taxon>Dikarya</taxon>
        <taxon>Ascomycota</taxon>
        <taxon>Saccharomycotina</taxon>
        <taxon>Dipodascomycetes</taxon>
        <taxon>Dipodascales</taxon>
        <taxon>Dipodascales incertae sedis</taxon>
        <taxon>Nadsonia</taxon>
    </lineage>
</organism>
<dbReference type="PANTHER" id="PTHR10343:SF81">
    <property type="entry name" value="CRUCIFORM DNA-RECOGNIZING PROTEIN 1-RELATED"/>
    <property type="match status" value="1"/>
</dbReference>
<dbReference type="GO" id="GO:0031588">
    <property type="term" value="C:nucleotide-activated protein kinase complex"/>
    <property type="evidence" value="ECO:0007669"/>
    <property type="project" value="TreeGrafter"/>
</dbReference>